<proteinExistence type="predicted"/>
<organism evidence="1 2">
    <name type="scientific">blood disease bacterium A2-HR MARDI</name>
    <dbReference type="NCBI Taxonomy" id="1944648"/>
    <lineage>
        <taxon>Bacteria</taxon>
        <taxon>Pseudomonadati</taxon>
        <taxon>Pseudomonadota</taxon>
        <taxon>Betaproteobacteria</taxon>
        <taxon>Burkholderiales</taxon>
        <taxon>Burkholderiaceae</taxon>
        <taxon>Ralstonia</taxon>
        <taxon>Ralstonia solanacearum species complex</taxon>
    </lineage>
</organism>
<accession>A0A1U9VD84</accession>
<evidence type="ECO:0000313" key="2">
    <source>
        <dbReference type="Proteomes" id="UP000189628"/>
    </source>
</evidence>
<name>A0A1U9VD84_9RALS</name>
<gene>
    <name evidence="1" type="ORF">B0B51_00460</name>
</gene>
<evidence type="ECO:0000313" key="1">
    <source>
        <dbReference type="EMBL" id="AQW28644.1"/>
    </source>
</evidence>
<dbReference type="RefSeq" id="WP_078221551.1">
    <property type="nucleotide sequence ID" value="NZ_CP019911.1"/>
</dbReference>
<evidence type="ECO:0008006" key="3">
    <source>
        <dbReference type="Google" id="ProtNLM"/>
    </source>
</evidence>
<reference evidence="1 2" key="1">
    <citation type="submission" date="2017-02" db="EMBL/GenBank/DDBJ databases">
        <title>Blood Disease Bacterium A2-HR MARDI.</title>
        <authorList>
            <person name="Badrun R."/>
            <person name="Abu Bakar N."/>
            <person name="Laboh R."/>
        </authorList>
    </citation>
    <scope>NUCLEOTIDE SEQUENCE [LARGE SCALE GENOMIC DNA]</scope>
    <source>
        <strain evidence="1 2">A2-HR MARDI</strain>
    </source>
</reference>
<dbReference type="AlphaFoldDB" id="A0A1U9VD84"/>
<dbReference type="EMBL" id="CP019911">
    <property type="protein sequence ID" value="AQW28644.1"/>
    <property type="molecule type" value="Genomic_DNA"/>
</dbReference>
<dbReference type="Proteomes" id="UP000189628">
    <property type="component" value="Chromosome"/>
</dbReference>
<sequence>MADITEVAQALVDVLAQAAYPNGTAQPSVGNCPILIYQGWPVPQQLEADLQSGKVHISVFPRPGDRVTAVMAGDGDWQEQSNDGTQGVSVREIRRQTRNFQITVWASCFERRDPVAKAIDSALASITRLSFPDGSQGVMSYANSVQDDSQQKQGIYRRDLFYAVNYATTQSETDYAIKHVQTNVSVGPTLDAQGPAKTIIT</sequence>
<protein>
    <recommendedName>
        <fullName evidence="3">Phage protein</fullName>
    </recommendedName>
</protein>